<keyword evidence="4 5" id="KW-0472">Membrane</keyword>
<evidence type="ECO:0000256" key="1">
    <source>
        <dbReference type="ARBA" id="ARBA00004141"/>
    </source>
</evidence>
<accession>A0A4R0HFP9</accession>
<dbReference type="Pfam" id="PF14378">
    <property type="entry name" value="PAP2_3"/>
    <property type="match status" value="1"/>
</dbReference>
<comment type="caution">
    <text evidence="7">The sequence shown here is derived from an EMBL/GenBank/DDBJ whole genome shotgun (WGS) entry which is preliminary data.</text>
</comment>
<dbReference type="PANTHER" id="PTHR31310:SF7">
    <property type="entry name" value="PA-PHOSPHATASE RELATED-FAMILY PROTEIN DDB_G0268928"/>
    <property type="match status" value="1"/>
</dbReference>
<dbReference type="InterPro" id="IPR052185">
    <property type="entry name" value="IPC_Synthase-Related"/>
</dbReference>
<dbReference type="PANTHER" id="PTHR31310">
    <property type="match status" value="1"/>
</dbReference>
<feature type="transmembrane region" description="Helical" evidence="5">
    <location>
        <begin position="233"/>
        <end position="255"/>
    </location>
</feature>
<evidence type="ECO:0000313" key="8">
    <source>
        <dbReference type="Proteomes" id="UP000292346"/>
    </source>
</evidence>
<keyword evidence="8" id="KW-1185">Reference proteome</keyword>
<dbReference type="EMBL" id="SJJZ01000002">
    <property type="protein sequence ID" value="TCC08494.1"/>
    <property type="molecule type" value="Genomic_DNA"/>
</dbReference>
<feature type="domain" description="Inositolphosphotransferase Aur1/Ipt1" evidence="6">
    <location>
        <begin position="120"/>
        <end position="296"/>
    </location>
</feature>
<evidence type="ECO:0000313" key="7">
    <source>
        <dbReference type="EMBL" id="TCC08494.1"/>
    </source>
</evidence>
<feature type="transmembrane region" description="Helical" evidence="5">
    <location>
        <begin position="262"/>
        <end position="280"/>
    </location>
</feature>
<reference evidence="7 8" key="1">
    <citation type="submission" date="2019-02" db="EMBL/GenBank/DDBJ databases">
        <title>Kribbella capetownensis sp. nov. and Kribbella speibonae sp. nov., isolated from soil.</title>
        <authorList>
            <person name="Curtis S.M."/>
            <person name="Norton I."/>
            <person name="Everest G.J."/>
            <person name="Meyers P.R."/>
        </authorList>
    </citation>
    <scope>NUCLEOTIDE SEQUENCE [LARGE SCALE GENOMIC DNA]</scope>
    <source>
        <strain evidence="7 8">KCTC 29219</strain>
    </source>
</reference>
<keyword evidence="3 5" id="KW-1133">Transmembrane helix</keyword>
<evidence type="ECO:0000259" key="6">
    <source>
        <dbReference type="Pfam" id="PF14378"/>
    </source>
</evidence>
<evidence type="ECO:0000256" key="4">
    <source>
        <dbReference type="ARBA" id="ARBA00023136"/>
    </source>
</evidence>
<dbReference type="OrthoDB" id="5241565at2"/>
<organism evidence="7 8">
    <name type="scientific">Kribbella soli</name>
    <dbReference type="NCBI Taxonomy" id="1124743"/>
    <lineage>
        <taxon>Bacteria</taxon>
        <taxon>Bacillati</taxon>
        <taxon>Actinomycetota</taxon>
        <taxon>Actinomycetes</taxon>
        <taxon>Propionibacteriales</taxon>
        <taxon>Kribbellaceae</taxon>
        <taxon>Kribbella</taxon>
    </lineage>
</organism>
<evidence type="ECO:0000256" key="2">
    <source>
        <dbReference type="ARBA" id="ARBA00022692"/>
    </source>
</evidence>
<dbReference type="Proteomes" id="UP000292346">
    <property type="component" value="Unassembled WGS sequence"/>
</dbReference>
<feature type="transmembrane region" description="Helical" evidence="5">
    <location>
        <begin position="152"/>
        <end position="170"/>
    </location>
</feature>
<keyword evidence="2 5" id="KW-0812">Transmembrane</keyword>
<sequence>MGDERAHTAQELLTAQLHEGFLPGLAFHYPEDNRPAQGLPLWTFAADRRAVRPCSGSPVLASLDKEYRQDRGATVLRVSSRRRHVFRETTVITAAIVLYFGVRGLITTRVDVAYRNAEYVADLERSAGVFVEPRLQRAVTAHSWLAELVGYIYIYGHWPVLLATLGWLLFRHREAYLRFRNAMLISGGIGLVIFAVFPVAPPRFLTMYGFVDTVTERTSAYRVLQPPAFVNQYAAVPSLHFGWNLLMGIAVAGLGGHWLIRLFGWLMPLLMLAAIVLTANHYLFDGLVGGALALFGLFVATRIGRRPPRARDVR</sequence>
<name>A0A4R0HFP9_9ACTN</name>
<dbReference type="GO" id="GO:0016020">
    <property type="term" value="C:membrane"/>
    <property type="evidence" value="ECO:0007669"/>
    <property type="project" value="UniProtKB-SubCell"/>
</dbReference>
<evidence type="ECO:0000256" key="3">
    <source>
        <dbReference type="ARBA" id="ARBA00022989"/>
    </source>
</evidence>
<feature type="transmembrane region" description="Helical" evidence="5">
    <location>
        <begin position="85"/>
        <end position="106"/>
    </location>
</feature>
<feature type="transmembrane region" description="Helical" evidence="5">
    <location>
        <begin position="286"/>
        <end position="304"/>
    </location>
</feature>
<comment type="subcellular location">
    <subcellularLocation>
        <location evidence="1">Membrane</location>
        <topology evidence="1">Multi-pass membrane protein</topology>
    </subcellularLocation>
</comment>
<dbReference type="CDD" id="cd03386">
    <property type="entry name" value="PAP2_Aur1_like"/>
    <property type="match status" value="1"/>
</dbReference>
<evidence type="ECO:0000256" key="5">
    <source>
        <dbReference type="SAM" id="Phobius"/>
    </source>
</evidence>
<protein>
    <submittedName>
        <fullName evidence="7">Phosphatase PAP2 family protein</fullName>
    </submittedName>
</protein>
<feature type="transmembrane region" description="Helical" evidence="5">
    <location>
        <begin position="182"/>
        <end position="200"/>
    </location>
</feature>
<gene>
    <name evidence="7" type="ORF">E0H45_21715</name>
</gene>
<proteinExistence type="predicted"/>
<dbReference type="InterPro" id="IPR026841">
    <property type="entry name" value="Aur1/Ipt1"/>
</dbReference>
<dbReference type="AlphaFoldDB" id="A0A4R0HFP9"/>